<dbReference type="InParanoid" id="M3YPA5"/>
<dbReference type="EMBL" id="AEYP01093647">
    <property type="status" value="NOT_ANNOTATED_CDS"/>
    <property type="molecule type" value="Genomic_DNA"/>
</dbReference>
<reference evidence="5" key="1">
    <citation type="submission" date="2024-06" db="UniProtKB">
        <authorList>
            <consortium name="Ensembl"/>
        </authorList>
    </citation>
    <scope>IDENTIFICATION</scope>
</reference>
<dbReference type="eggNOG" id="KOG0789">
    <property type="taxonomic scope" value="Eukaryota"/>
</dbReference>
<keyword evidence="2" id="KW-0378">Hydrolase</keyword>
<dbReference type="InterPro" id="IPR047170">
    <property type="entry name" value="PTN12/18/22"/>
</dbReference>
<dbReference type="STRING" id="9669.ENSMPUP00000013163"/>
<organism evidence="5">
    <name type="scientific">Mustela putorius furo</name>
    <name type="common">European domestic ferret</name>
    <name type="synonym">Mustela furo</name>
    <dbReference type="NCBI Taxonomy" id="9669"/>
    <lineage>
        <taxon>Eukaryota</taxon>
        <taxon>Metazoa</taxon>
        <taxon>Chordata</taxon>
        <taxon>Craniata</taxon>
        <taxon>Vertebrata</taxon>
        <taxon>Euteleostomi</taxon>
        <taxon>Mammalia</taxon>
        <taxon>Eutheria</taxon>
        <taxon>Laurasiatheria</taxon>
        <taxon>Carnivora</taxon>
        <taxon>Caniformia</taxon>
        <taxon>Musteloidea</taxon>
        <taxon>Mustelidae</taxon>
        <taxon>Mustelinae</taxon>
        <taxon>Mustela</taxon>
    </lineage>
</organism>
<keyword evidence="3" id="KW-0904">Protein phosphatase</keyword>
<dbReference type="GeneTree" id="ENSGT00900000143113"/>
<feature type="region of interest" description="Disordered" evidence="4">
    <location>
        <begin position="164"/>
        <end position="187"/>
    </location>
</feature>
<feature type="compositionally biased region" description="Basic and acidic residues" evidence="4">
    <location>
        <begin position="176"/>
        <end position="187"/>
    </location>
</feature>
<protein>
    <recommendedName>
        <fullName evidence="1">protein-tyrosine-phosphatase</fullName>
        <ecNumber evidence="1">3.1.3.48</ecNumber>
    </recommendedName>
</protein>
<dbReference type="GO" id="GO:0004726">
    <property type="term" value="F:non-membrane spanning protein tyrosine phosphatase activity"/>
    <property type="evidence" value="ECO:0007669"/>
    <property type="project" value="InterPro"/>
</dbReference>
<dbReference type="HOGENOM" id="CLU_1447223_0_0_1"/>
<dbReference type="AlphaFoldDB" id="M3YPA5"/>
<dbReference type="GO" id="GO:0005634">
    <property type="term" value="C:nucleus"/>
    <property type="evidence" value="ECO:0007669"/>
    <property type="project" value="TreeGrafter"/>
</dbReference>
<dbReference type="Ensembl" id="ENSMPUT00000013374.1">
    <property type="protein sequence ID" value="ENSMPUP00000013163.1"/>
    <property type="gene ID" value="ENSMPUG00000013261.1"/>
</dbReference>
<proteinExistence type="predicted"/>
<evidence type="ECO:0000256" key="3">
    <source>
        <dbReference type="ARBA" id="ARBA00022912"/>
    </source>
</evidence>
<dbReference type="EC" id="3.1.3.48" evidence="1"/>
<accession>M3YPA5</accession>
<dbReference type="OMA" id="HAVAEMF"/>
<name>M3YPA5_MUSPF</name>
<sequence>MRKQRPAAVQTEGAIQILYHTVAQMFFSAVQNISPLCQNFKENCAPVYDEALSFQTSQMLPTTWRPPGQVLRSLSVPGPPALIMADTYAVVQKRGAPAGTVAGARGRGAEEGPLYSQVTPRARLLQAQAVNARGVLPSGAVPADQSPAGPDAYEDVVDGAQSGGLGFNLRIGRPKGPRDPPAEWTRV</sequence>
<evidence type="ECO:0000256" key="4">
    <source>
        <dbReference type="SAM" id="MobiDB-lite"/>
    </source>
</evidence>
<dbReference type="PANTHER" id="PTHR45983:SF4">
    <property type="entry name" value="TYROSINE-PROTEIN PHOSPHATASE NON-RECEPTOR TYPE 18"/>
    <property type="match status" value="1"/>
</dbReference>
<evidence type="ECO:0000313" key="5">
    <source>
        <dbReference type="Ensembl" id="ENSMPUP00000013163.1"/>
    </source>
</evidence>
<evidence type="ECO:0000256" key="2">
    <source>
        <dbReference type="ARBA" id="ARBA00022801"/>
    </source>
</evidence>
<dbReference type="GO" id="GO:0005737">
    <property type="term" value="C:cytoplasm"/>
    <property type="evidence" value="ECO:0007669"/>
    <property type="project" value="TreeGrafter"/>
</dbReference>
<evidence type="ECO:0000256" key="1">
    <source>
        <dbReference type="ARBA" id="ARBA00013064"/>
    </source>
</evidence>
<dbReference type="PANTHER" id="PTHR45983">
    <property type="entry name" value="TYROSINE PHOSPHATSE N18, PUTATIVE-RELATED"/>
    <property type="match status" value="1"/>
</dbReference>